<keyword evidence="3" id="KW-1185">Reference proteome</keyword>
<dbReference type="AlphaFoldDB" id="A0A133U4Y0"/>
<evidence type="ECO:0000313" key="3">
    <source>
        <dbReference type="Proteomes" id="UP000070184"/>
    </source>
</evidence>
<reference evidence="2 3" key="1">
    <citation type="journal article" date="2016" name="Sci. Rep.">
        <title>Metabolic traits of an uncultured archaeal lineage -MSBL1- from brine pools of the Red Sea.</title>
        <authorList>
            <person name="Mwirichia R."/>
            <person name="Alam I."/>
            <person name="Rashid M."/>
            <person name="Vinu M."/>
            <person name="Ba-Alawi W."/>
            <person name="Anthony Kamau A."/>
            <person name="Kamanda Ngugi D."/>
            <person name="Goker M."/>
            <person name="Klenk H.P."/>
            <person name="Bajic V."/>
            <person name="Stingl U."/>
        </authorList>
    </citation>
    <scope>NUCLEOTIDE SEQUENCE [LARGE SCALE GENOMIC DNA]</scope>
    <source>
        <strain evidence="2">SCGC-AAA259B11</strain>
    </source>
</reference>
<dbReference type="Proteomes" id="UP000070184">
    <property type="component" value="Unassembled WGS sequence"/>
</dbReference>
<sequence length="118" mass="12577">MRVAGDTPNIGPLKGSKRRFAYKGTAENARTVSRSDISGHKSLLGKVRGDGVSFTYNPELLDPLKGEWDLNLGEGLPLRAEKALDGGERFWKANVTVVIPPKAENASTPLSGSSPLSS</sequence>
<accession>A0A133U4Y0</accession>
<organism evidence="2 3">
    <name type="scientific">candidate division MSBL1 archaeon SCGC-AAA259B11</name>
    <dbReference type="NCBI Taxonomy" id="1698260"/>
    <lineage>
        <taxon>Archaea</taxon>
        <taxon>Methanobacteriati</taxon>
        <taxon>Methanobacteriota</taxon>
        <taxon>candidate division MSBL1</taxon>
    </lineage>
</organism>
<feature type="region of interest" description="Disordered" evidence="1">
    <location>
        <begin position="1"/>
        <end position="34"/>
    </location>
</feature>
<evidence type="ECO:0000256" key="1">
    <source>
        <dbReference type="SAM" id="MobiDB-lite"/>
    </source>
</evidence>
<name>A0A133U4Y0_9EURY</name>
<gene>
    <name evidence="2" type="ORF">AKJ61_03270</name>
</gene>
<evidence type="ECO:0000313" key="2">
    <source>
        <dbReference type="EMBL" id="KXA89250.1"/>
    </source>
</evidence>
<protein>
    <submittedName>
        <fullName evidence="2">Uncharacterized protein</fullName>
    </submittedName>
</protein>
<proteinExistence type="predicted"/>
<comment type="caution">
    <text evidence="2">The sequence shown here is derived from an EMBL/GenBank/DDBJ whole genome shotgun (WGS) entry which is preliminary data.</text>
</comment>
<dbReference type="EMBL" id="LHXK01000046">
    <property type="protein sequence ID" value="KXA89250.1"/>
    <property type="molecule type" value="Genomic_DNA"/>
</dbReference>